<dbReference type="PROSITE" id="PS50042">
    <property type="entry name" value="CNMP_BINDING_3"/>
    <property type="match status" value="1"/>
</dbReference>
<reference evidence="2 3" key="1">
    <citation type="submission" date="2017-04" db="EMBL/GenBank/DDBJ databases">
        <title>A new member of the family Flavobacteriaceae isolated from ascidians.</title>
        <authorList>
            <person name="Chen L."/>
        </authorList>
    </citation>
    <scope>NUCLEOTIDE SEQUENCE [LARGE SCALE GENOMIC DNA]</scope>
    <source>
        <strain evidence="2 3">HQA918</strain>
    </source>
</reference>
<dbReference type="InterPro" id="IPR018490">
    <property type="entry name" value="cNMP-bd_dom_sf"/>
</dbReference>
<evidence type="ECO:0000313" key="2">
    <source>
        <dbReference type="EMBL" id="PCE63977.1"/>
    </source>
</evidence>
<dbReference type="InterPro" id="IPR000595">
    <property type="entry name" value="cNMP-bd_dom"/>
</dbReference>
<protein>
    <recommendedName>
        <fullName evidence="1">Cyclic nucleotide-binding domain-containing protein</fullName>
    </recommendedName>
</protein>
<feature type="domain" description="Cyclic nucleotide-binding" evidence="1">
    <location>
        <begin position="1"/>
        <end position="98"/>
    </location>
</feature>
<dbReference type="Proteomes" id="UP000219559">
    <property type="component" value="Unassembled WGS sequence"/>
</dbReference>
<dbReference type="Gene3D" id="2.60.120.10">
    <property type="entry name" value="Jelly Rolls"/>
    <property type="match status" value="1"/>
</dbReference>
<proteinExistence type="predicted"/>
<dbReference type="SUPFAM" id="SSF51206">
    <property type="entry name" value="cAMP-binding domain-like"/>
    <property type="match status" value="1"/>
</dbReference>
<dbReference type="Pfam" id="PF00027">
    <property type="entry name" value="cNMP_binding"/>
    <property type="match status" value="1"/>
</dbReference>
<dbReference type="EMBL" id="NBWU01000004">
    <property type="protein sequence ID" value="PCE63977.1"/>
    <property type="molecule type" value="Genomic_DNA"/>
</dbReference>
<dbReference type="InterPro" id="IPR014710">
    <property type="entry name" value="RmlC-like_jellyroll"/>
</dbReference>
<organism evidence="2 3">
    <name type="scientific">Sediminicola luteus</name>
    <dbReference type="NCBI Taxonomy" id="319238"/>
    <lineage>
        <taxon>Bacteria</taxon>
        <taxon>Pseudomonadati</taxon>
        <taxon>Bacteroidota</taxon>
        <taxon>Flavobacteriia</taxon>
        <taxon>Flavobacteriales</taxon>
        <taxon>Flavobacteriaceae</taxon>
        <taxon>Sediminicola</taxon>
    </lineage>
</organism>
<gene>
    <name evidence="2" type="ORF">B7P33_12040</name>
</gene>
<accession>A0A2A4G5Q2</accession>
<name>A0A2A4G5Q2_9FLAO</name>
<keyword evidence="3" id="KW-1185">Reference proteome</keyword>
<dbReference type="OrthoDB" id="663011at2"/>
<dbReference type="AlphaFoldDB" id="A0A2A4G5Q2"/>
<comment type="caution">
    <text evidence="2">The sequence shown here is derived from an EMBL/GenBank/DDBJ whole genome shotgun (WGS) entry which is preliminary data.</text>
</comment>
<sequence>MGIVSSIFLEAFPQAETMELGRKTLLLAEGDYSKKVFFIEQGIARMWFNKDGNDITFQFFFAGSAMASIASLMEDRPSKFNIETVGPVVLKAVPKEIFLARITSQEGVKDMLIRGLCQRLYDYQDLFLSRIKDSPKERYLGLIKQYPSLMEDVPHHYVASYLGVTPVSLSRIRAKLH</sequence>
<dbReference type="RefSeq" id="WP_097442695.1">
    <property type="nucleotide sequence ID" value="NZ_NBWU01000004.1"/>
</dbReference>
<evidence type="ECO:0000259" key="1">
    <source>
        <dbReference type="PROSITE" id="PS50042"/>
    </source>
</evidence>
<evidence type="ECO:0000313" key="3">
    <source>
        <dbReference type="Proteomes" id="UP000219559"/>
    </source>
</evidence>